<dbReference type="OrthoDB" id="5243563at2"/>
<feature type="transmembrane region" description="Helical" evidence="14">
    <location>
        <begin position="26"/>
        <end position="45"/>
    </location>
</feature>
<dbReference type="GO" id="GO:0045259">
    <property type="term" value="C:proton-transporting ATP synthase complex"/>
    <property type="evidence" value="ECO:0007669"/>
    <property type="project" value="UniProtKB-KW"/>
</dbReference>
<dbReference type="EMBL" id="FWXV01000004">
    <property type="protein sequence ID" value="SMD14052.1"/>
    <property type="molecule type" value="Genomic_DNA"/>
</dbReference>
<dbReference type="InterPro" id="IPR002146">
    <property type="entry name" value="ATP_synth_b/b'su_bac/chlpt"/>
</dbReference>
<evidence type="ECO:0000256" key="16">
    <source>
        <dbReference type="SAM" id="Coils"/>
    </source>
</evidence>
<evidence type="ECO:0000256" key="1">
    <source>
        <dbReference type="ARBA" id="ARBA00004162"/>
    </source>
</evidence>
<keyword evidence="5 14" id="KW-0138">CF(0)</keyword>
<dbReference type="SUPFAM" id="SSF81573">
    <property type="entry name" value="F1F0 ATP synthase subunit B, membrane domain"/>
    <property type="match status" value="1"/>
</dbReference>
<reference evidence="17 18" key="1">
    <citation type="submission" date="2017-04" db="EMBL/GenBank/DDBJ databases">
        <authorList>
            <person name="Afonso C.L."/>
            <person name="Miller P.J."/>
            <person name="Scott M.A."/>
            <person name="Spackman E."/>
            <person name="Goraichik I."/>
            <person name="Dimitrov K.M."/>
            <person name="Suarez D.L."/>
            <person name="Swayne D.E."/>
        </authorList>
    </citation>
    <scope>NUCLEOTIDE SEQUENCE [LARGE SCALE GENOMIC DNA]</scope>
    <source>
        <strain evidence="17 18">DSM 43828</strain>
    </source>
</reference>
<dbReference type="InterPro" id="IPR005864">
    <property type="entry name" value="ATP_synth_F0_bsu_bac"/>
</dbReference>
<dbReference type="GO" id="GO:0046933">
    <property type="term" value="F:proton-transporting ATP synthase activity, rotational mechanism"/>
    <property type="evidence" value="ECO:0007669"/>
    <property type="project" value="UniProtKB-UniRule"/>
</dbReference>
<evidence type="ECO:0000256" key="9">
    <source>
        <dbReference type="ARBA" id="ARBA00023065"/>
    </source>
</evidence>
<dbReference type="PANTHER" id="PTHR33445:SF1">
    <property type="entry name" value="ATP SYNTHASE SUBUNIT B"/>
    <property type="match status" value="1"/>
</dbReference>
<dbReference type="Proteomes" id="UP000192674">
    <property type="component" value="Unassembled WGS sequence"/>
</dbReference>
<dbReference type="GO" id="GO:0046961">
    <property type="term" value="F:proton-transporting ATPase activity, rotational mechanism"/>
    <property type="evidence" value="ECO:0007669"/>
    <property type="project" value="TreeGrafter"/>
</dbReference>
<evidence type="ECO:0000313" key="18">
    <source>
        <dbReference type="Proteomes" id="UP000192674"/>
    </source>
</evidence>
<keyword evidence="9 14" id="KW-0406">Ion transport</keyword>
<evidence type="ECO:0000256" key="12">
    <source>
        <dbReference type="ARBA" id="ARBA00025198"/>
    </source>
</evidence>
<keyword evidence="8 14" id="KW-1133">Transmembrane helix</keyword>
<dbReference type="InterPro" id="IPR028987">
    <property type="entry name" value="ATP_synth_B-like_membr_sf"/>
</dbReference>
<dbReference type="Gene3D" id="1.20.5.620">
    <property type="entry name" value="F1F0 ATP synthase subunit B, membrane domain"/>
    <property type="match status" value="1"/>
</dbReference>
<evidence type="ECO:0000256" key="15">
    <source>
        <dbReference type="RuleBase" id="RU003848"/>
    </source>
</evidence>
<dbReference type="CDD" id="cd06503">
    <property type="entry name" value="ATP-synt_Fo_b"/>
    <property type="match status" value="1"/>
</dbReference>
<dbReference type="RefSeq" id="WP_084429385.1">
    <property type="nucleotide sequence ID" value="NZ_FWXV01000004.1"/>
</dbReference>
<dbReference type="AlphaFoldDB" id="A0A1W2EWW4"/>
<dbReference type="NCBIfam" id="NF004412">
    <property type="entry name" value="PRK05759.1-3"/>
    <property type="match status" value="1"/>
</dbReference>
<evidence type="ECO:0000256" key="4">
    <source>
        <dbReference type="ARBA" id="ARBA00022475"/>
    </source>
</evidence>
<dbReference type="InterPro" id="IPR050059">
    <property type="entry name" value="ATP_synthase_B_chain"/>
</dbReference>
<evidence type="ECO:0000256" key="7">
    <source>
        <dbReference type="ARBA" id="ARBA00022781"/>
    </source>
</evidence>
<gene>
    <name evidence="14" type="primary">atpF</name>
    <name evidence="17" type="ORF">SAMN05661093_04961</name>
</gene>
<organism evidence="17 18">
    <name type="scientific">Kibdelosporangium aridum</name>
    <dbReference type="NCBI Taxonomy" id="2030"/>
    <lineage>
        <taxon>Bacteria</taxon>
        <taxon>Bacillati</taxon>
        <taxon>Actinomycetota</taxon>
        <taxon>Actinomycetes</taxon>
        <taxon>Pseudonocardiales</taxon>
        <taxon>Pseudonocardiaceae</taxon>
        <taxon>Kibdelosporangium</taxon>
    </lineage>
</organism>
<proteinExistence type="inferred from homology"/>
<dbReference type="GO" id="GO:0005886">
    <property type="term" value="C:plasma membrane"/>
    <property type="evidence" value="ECO:0007669"/>
    <property type="project" value="UniProtKB-SubCell"/>
</dbReference>
<evidence type="ECO:0000256" key="13">
    <source>
        <dbReference type="ARBA" id="ARBA00025830"/>
    </source>
</evidence>
<keyword evidence="7 14" id="KW-0375">Hydrogen ion transport</keyword>
<evidence type="ECO:0000256" key="5">
    <source>
        <dbReference type="ARBA" id="ARBA00022547"/>
    </source>
</evidence>
<comment type="subunit">
    <text evidence="13 14">F-type ATPases have 2 components, F(1) - the catalytic core - and F(0) - the membrane proton channel. F(1) has five subunits: alpha(3), beta(3), gamma(1), delta(1), epsilon(1). F(0) has three main subunits: a(1), b(2) and c(10-14). The alpha and beta chains form an alternating ring which encloses part of the gamma chain. F(1) is attached to F(0) by a central stalk formed by the gamma and epsilon chains, while a peripheral stalk is formed by the delta and b chains.</text>
</comment>
<name>A0A1W2EWW4_KIBAR</name>
<evidence type="ECO:0000256" key="11">
    <source>
        <dbReference type="ARBA" id="ARBA00023310"/>
    </source>
</evidence>
<protein>
    <recommendedName>
        <fullName evidence="14">ATP synthase subunit b</fullName>
    </recommendedName>
    <alternativeName>
        <fullName evidence="14">ATP synthase F(0) sector subunit b</fullName>
    </alternativeName>
    <alternativeName>
        <fullName evidence="14">ATPase subunit I</fullName>
    </alternativeName>
    <alternativeName>
        <fullName evidence="14">F-type ATPase subunit b</fullName>
        <shortName evidence="14">F-ATPase subunit b</shortName>
    </alternativeName>
</protein>
<evidence type="ECO:0000256" key="6">
    <source>
        <dbReference type="ARBA" id="ARBA00022692"/>
    </source>
</evidence>
<dbReference type="NCBIfam" id="TIGR01144">
    <property type="entry name" value="ATP_synt_b"/>
    <property type="match status" value="1"/>
</dbReference>
<keyword evidence="11 14" id="KW-0066">ATP synthesis</keyword>
<comment type="function">
    <text evidence="12 14">F(1)F(0) ATP synthase produces ATP from ADP in the presence of a proton or sodium gradient. F-type ATPases consist of two structural domains, F(1) containing the extramembraneous catalytic core and F(0) containing the membrane proton channel, linked together by a central stalk and a peripheral stalk. During catalysis, ATP synthesis in the catalytic domain of F(1) is coupled via a rotary mechanism of the central stalk subunits to proton translocation.</text>
</comment>
<keyword evidence="6 14" id="KW-0812">Transmembrane</keyword>
<dbReference type="Pfam" id="PF00430">
    <property type="entry name" value="ATP-synt_B"/>
    <property type="match status" value="1"/>
</dbReference>
<keyword evidence="16" id="KW-0175">Coiled coil</keyword>
<feature type="coiled-coil region" evidence="16">
    <location>
        <begin position="59"/>
        <end position="97"/>
    </location>
</feature>
<comment type="subcellular location">
    <subcellularLocation>
        <location evidence="1 14">Cell membrane</location>
        <topology evidence="1 14">Single-pass membrane protein</topology>
    </subcellularLocation>
</comment>
<keyword evidence="3 14" id="KW-0813">Transport</keyword>
<evidence type="ECO:0000256" key="10">
    <source>
        <dbReference type="ARBA" id="ARBA00023136"/>
    </source>
</evidence>
<comment type="similarity">
    <text evidence="2 14 15">Belongs to the ATPase B chain family.</text>
</comment>
<evidence type="ECO:0000256" key="8">
    <source>
        <dbReference type="ARBA" id="ARBA00022989"/>
    </source>
</evidence>
<dbReference type="PANTHER" id="PTHR33445">
    <property type="entry name" value="ATP SYNTHASE SUBUNIT B', CHLOROPLASTIC"/>
    <property type="match status" value="1"/>
</dbReference>
<evidence type="ECO:0000256" key="3">
    <source>
        <dbReference type="ARBA" id="ARBA00022448"/>
    </source>
</evidence>
<evidence type="ECO:0000256" key="2">
    <source>
        <dbReference type="ARBA" id="ARBA00005513"/>
    </source>
</evidence>
<dbReference type="HAMAP" id="MF_01398">
    <property type="entry name" value="ATP_synth_b_bprime"/>
    <property type="match status" value="1"/>
</dbReference>
<keyword evidence="18" id="KW-1185">Reference proteome</keyword>
<evidence type="ECO:0000313" key="17">
    <source>
        <dbReference type="EMBL" id="SMD14052.1"/>
    </source>
</evidence>
<evidence type="ECO:0000256" key="14">
    <source>
        <dbReference type="HAMAP-Rule" id="MF_01398"/>
    </source>
</evidence>
<comment type="function">
    <text evidence="14">Component of the F(0) channel, it forms part of the peripheral stalk, linking F(1) to F(0).</text>
</comment>
<accession>A0A1W2EWW4</accession>
<keyword evidence="4 14" id="KW-1003">Cell membrane</keyword>
<keyword evidence="10 14" id="KW-0472">Membrane</keyword>
<sequence>MFDFTAQAVDPSKESPVFPSTLPVEVPLGIALFIILYVFIAKVVVPRFEKLYTERQNRIEGRIDEAESLQAQAQQALENYQEQIHAAQAEAARIRDEARAEGNQVLAEVRAQAKAEADQLIMETRADLETQRVQVKAELGPEVSRIAVELASRVLGESAADVEADARRRGTIDRFLAERG</sequence>